<gene>
    <name evidence="2" type="ORF">GCK32_009937</name>
</gene>
<feature type="compositionally biased region" description="Basic and acidic residues" evidence="1">
    <location>
        <begin position="73"/>
        <end position="82"/>
    </location>
</feature>
<feature type="compositionally biased region" description="Polar residues" evidence="1">
    <location>
        <begin position="42"/>
        <end position="55"/>
    </location>
</feature>
<feature type="region of interest" description="Disordered" evidence="1">
    <location>
        <begin position="155"/>
        <end position="174"/>
    </location>
</feature>
<feature type="region of interest" description="Disordered" evidence="1">
    <location>
        <begin position="1"/>
        <end position="30"/>
    </location>
</feature>
<accession>A0AAN8FAJ8</accession>
<sequence length="174" mass="19468">MENAAASGYLNKTNEYPYRKSASVTPSRTTVPAISRFSADRTSALSASPLPQSHTLRAERPWRQRLAESSRIRASLGDDYRSRNGSTDSSAYGSRARTSTSYTPSFALSYGRTKVDEPKEVMSSLRTTYWRNKYLMERIGSYSPIRPRNEIFRSLTSSGQPNSLLNHSVPDGRS</sequence>
<feature type="region of interest" description="Disordered" evidence="1">
    <location>
        <begin position="73"/>
        <end position="98"/>
    </location>
</feature>
<keyword evidence="3" id="KW-1185">Reference proteome</keyword>
<feature type="compositionally biased region" description="Polar residues" evidence="1">
    <location>
        <begin position="155"/>
        <end position="166"/>
    </location>
</feature>
<evidence type="ECO:0000313" key="2">
    <source>
        <dbReference type="EMBL" id="KAK5965470.1"/>
    </source>
</evidence>
<dbReference type="AlphaFoldDB" id="A0AAN8FAJ8"/>
<feature type="region of interest" description="Disordered" evidence="1">
    <location>
        <begin position="42"/>
        <end position="61"/>
    </location>
</feature>
<name>A0AAN8FAJ8_TRICO</name>
<reference evidence="2 3" key="1">
    <citation type="submission" date="2019-10" db="EMBL/GenBank/DDBJ databases">
        <title>Assembly and Annotation for the nematode Trichostrongylus colubriformis.</title>
        <authorList>
            <person name="Martin J."/>
        </authorList>
    </citation>
    <scope>NUCLEOTIDE SEQUENCE [LARGE SCALE GENOMIC DNA]</scope>
    <source>
        <strain evidence="2">G859</strain>
        <tissue evidence="2">Whole worm</tissue>
    </source>
</reference>
<dbReference type="Proteomes" id="UP001331761">
    <property type="component" value="Unassembled WGS sequence"/>
</dbReference>
<dbReference type="EMBL" id="WIXE01024598">
    <property type="protein sequence ID" value="KAK5965470.1"/>
    <property type="molecule type" value="Genomic_DNA"/>
</dbReference>
<evidence type="ECO:0000256" key="1">
    <source>
        <dbReference type="SAM" id="MobiDB-lite"/>
    </source>
</evidence>
<protein>
    <submittedName>
        <fullName evidence="2">Uncharacterized protein</fullName>
    </submittedName>
</protein>
<evidence type="ECO:0000313" key="3">
    <source>
        <dbReference type="Proteomes" id="UP001331761"/>
    </source>
</evidence>
<feature type="compositionally biased region" description="Polar residues" evidence="1">
    <location>
        <begin position="83"/>
        <end position="98"/>
    </location>
</feature>
<comment type="caution">
    <text evidence="2">The sequence shown here is derived from an EMBL/GenBank/DDBJ whole genome shotgun (WGS) entry which is preliminary data.</text>
</comment>
<proteinExistence type="predicted"/>
<organism evidence="2 3">
    <name type="scientific">Trichostrongylus colubriformis</name>
    <name type="common">Black scour worm</name>
    <dbReference type="NCBI Taxonomy" id="6319"/>
    <lineage>
        <taxon>Eukaryota</taxon>
        <taxon>Metazoa</taxon>
        <taxon>Ecdysozoa</taxon>
        <taxon>Nematoda</taxon>
        <taxon>Chromadorea</taxon>
        <taxon>Rhabditida</taxon>
        <taxon>Rhabditina</taxon>
        <taxon>Rhabditomorpha</taxon>
        <taxon>Strongyloidea</taxon>
        <taxon>Trichostrongylidae</taxon>
        <taxon>Trichostrongylus</taxon>
    </lineage>
</organism>
<feature type="non-terminal residue" evidence="2">
    <location>
        <position position="174"/>
    </location>
</feature>